<dbReference type="OrthoDB" id="10292307at2759"/>
<proteinExistence type="predicted"/>
<dbReference type="AlphaFoldDB" id="A0A0C9MVN6"/>
<feature type="compositionally biased region" description="Polar residues" evidence="1">
    <location>
        <begin position="77"/>
        <end position="88"/>
    </location>
</feature>
<feature type="region of interest" description="Disordered" evidence="1">
    <location>
        <begin position="77"/>
        <end position="117"/>
    </location>
</feature>
<reference evidence="2" key="1">
    <citation type="submission" date="2014-09" db="EMBL/GenBank/DDBJ databases">
        <title>Draft genome sequence of an oleaginous Mucoromycotina fungus Mucor ambiguus NBRC6742.</title>
        <authorList>
            <person name="Takeda I."/>
            <person name="Yamane N."/>
            <person name="Morita T."/>
            <person name="Tamano K."/>
            <person name="Machida M."/>
            <person name="Baker S."/>
            <person name="Koike H."/>
        </authorList>
    </citation>
    <scope>NUCLEOTIDE SEQUENCE</scope>
    <source>
        <strain evidence="2">NBRC 6742</strain>
    </source>
</reference>
<dbReference type="EMBL" id="DF836906">
    <property type="protein sequence ID" value="GAN11464.1"/>
    <property type="molecule type" value="Genomic_DNA"/>
</dbReference>
<organism evidence="2">
    <name type="scientific">Mucor ambiguus</name>
    <dbReference type="NCBI Taxonomy" id="91626"/>
    <lineage>
        <taxon>Eukaryota</taxon>
        <taxon>Fungi</taxon>
        <taxon>Fungi incertae sedis</taxon>
        <taxon>Mucoromycota</taxon>
        <taxon>Mucoromycotina</taxon>
        <taxon>Mucoromycetes</taxon>
        <taxon>Mucorales</taxon>
        <taxon>Mucorineae</taxon>
        <taxon>Mucoraceae</taxon>
        <taxon>Mucor</taxon>
    </lineage>
</organism>
<feature type="non-terminal residue" evidence="2">
    <location>
        <position position="1"/>
    </location>
</feature>
<feature type="compositionally biased region" description="Low complexity" evidence="1">
    <location>
        <begin position="108"/>
        <end position="117"/>
    </location>
</feature>
<evidence type="ECO:0000313" key="2">
    <source>
        <dbReference type="EMBL" id="GAN11464.1"/>
    </source>
</evidence>
<protein>
    <submittedName>
        <fullName evidence="2">Uncharacterized protein</fullName>
    </submittedName>
</protein>
<evidence type="ECO:0000256" key="1">
    <source>
        <dbReference type="SAM" id="MobiDB-lite"/>
    </source>
</evidence>
<sequence length="258" mass="28129">KDFNSILNAFSPPFHCTTTSIPDAQFKCKDITSETAVKVGVDTTTVTAPVGWEFHQIVTKRVGMDANTKAGFNTTVLPSAGTTTGTTQHENDGCDARMDMNDNPKSPTSYATTASSDSAALVQTRKKPFGLDVEKSQLKYDQAHPQERSEDFNTDASMALNIETTTYMTDLPAVLTLTSTLLLPDTRRIGADFNIQFGFSSTVSTPASLSTPAQLKTKRVGVDFGLKLGFTAITRYFVPKPSASLLSDDDLEDWFMRR</sequence>
<name>A0A0C9MVN6_9FUNG</name>
<evidence type="ECO:0000313" key="3">
    <source>
        <dbReference type="Proteomes" id="UP000053815"/>
    </source>
</evidence>
<accession>A0A0C9MVN6</accession>
<gene>
    <name evidence="2" type="ORF">MAM1_0617c11027</name>
</gene>
<feature type="compositionally biased region" description="Basic and acidic residues" evidence="1">
    <location>
        <begin position="89"/>
        <end position="102"/>
    </location>
</feature>
<dbReference type="Proteomes" id="UP000053815">
    <property type="component" value="Unassembled WGS sequence"/>
</dbReference>
<keyword evidence="3" id="KW-1185">Reference proteome</keyword>